<keyword evidence="2" id="KW-1185">Reference proteome</keyword>
<evidence type="ECO:0008006" key="3">
    <source>
        <dbReference type="Google" id="ProtNLM"/>
    </source>
</evidence>
<dbReference type="Proteomes" id="UP001470809">
    <property type="component" value="Chromosome"/>
</dbReference>
<name>A0ABZ3JCQ5_9RHOB</name>
<proteinExistence type="predicted"/>
<dbReference type="EMBL" id="CP151767">
    <property type="protein sequence ID" value="XFU26689.1"/>
    <property type="molecule type" value="Genomic_DNA"/>
</dbReference>
<accession>A0ABZ3JCQ5</accession>
<reference evidence="1 2" key="2">
    <citation type="submission" date="2024-08" db="EMBL/GenBank/DDBJ databases">
        <title>Phylogenomic analyses of a clade within the roseobacter group suggest taxonomic reassignments of species of the genera Aestuariivita, Citreicella, Loktanella, Nautella, Pelagibaca, Ruegeria, Thalassobius, Thiobacimonas and Tropicibacter, and the proposal o.</title>
        <authorList>
            <person name="Jeon C.O."/>
        </authorList>
    </citation>
    <scope>NUCLEOTIDE SEQUENCE [LARGE SCALE GENOMIC DNA]</scope>
    <source>
        <strain evidence="1 2">SS1-5</strain>
    </source>
</reference>
<evidence type="ECO:0000313" key="2">
    <source>
        <dbReference type="Proteomes" id="UP001470809"/>
    </source>
</evidence>
<gene>
    <name evidence="1" type="ORF">AABB31_23000</name>
</gene>
<reference evidence="2" key="1">
    <citation type="submission" date="2024-04" db="EMBL/GenBank/DDBJ databases">
        <title>Phylogenomic analyses of a clade within the roseobacter group suggest taxonomic reassignments of species of the genera Aestuariivita, Citreicella, Loktanella, Nautella, Pelagibaca, Ruegeria, Thalassobius, Thiobacimonas and Tropicibacter, and the proposal o.</title>
        <authorList>
            <person name="Jeon C.O."/>
        </authorList>
    </citation>
    <scope>NUCLEOTIDE SEQUENCE [LARGE SCALE GENOMIC DNA]</scope>
    <source>
        <strain evidence="2">SS1-5</strain>
    </source>
</reference>
<evidence type="ECO:0000313" key="1">
    <source>
        <dbReference type="EMBL" id="XFU26689.1"/>
    </source>
</evidence>
<protein>
    <recommendedName>
        <fullName evidence="3">Lipoprotein</fullName>
    </recommendedName>
</protein>
<sequence>MMIRAGMTAAVLALVACGPGGPQPARSFDDPAVQKLFNMSTPQYVATLTIAQRVAQNCVRYNYDAPLDLLLNEKRNEVGRGSLSQSGLGTQIELELDVSRRSFIAKHGVDTTAPDLCQAADAEALEGSALGAMLVPV</sequence>
<dbReference type="PROSITE" id="PS51257">
    <property type="entry name" value="PROKAR_LIPOPROTEIN"/>
    <property type="match status" value="1"/>
</dbReference>
<dbReference type="RefSeq" id="WP_373635555.1">
    <property type="nucleotide sequence ID" value="NZ_CP151767.2"/>
</dbReference>
<organism evidence="1 2">
    <name type="scientific">Yoonia rhodophyticola</name>
    <dbReference type="NCBI Taxonomy" id="3137370"/>
    <lineage>
        <taxon>Bacteria</taxon>
        <taxon>Pseudomonadati</taxon>
        <taxon>Pseudomonadota</taxon>
        <taxon>Alphaproteobacteria</taxon>
        <taxon>Rhodobacterales</taxon>
        <taxon>Paracoccaceae</taxon>
        <taxon>Yoonia</taxon>
    </lineage>
</organism>